<dbReference type="Gene3D" id="3.40.30.10">
    <property type="entry name" value="Glutaredoxin"/>
    <property type="match status" value="1"/>
</dbReference>
<evidence type="ECO:0000313" key="4">
    <source>
        <dbReference type="Proteomes" id="UP000054314"/>
    </source>
</evidence>
<dbReference type="AlphaFoldDB" id="A0A0A0BNG0"/>
<evidence type="ECO:0000259" key="2">
    <source>
        <dbReference type="Pfam" id="PF13462"/>
    </source>
</evidence>
<dbReference type="OrthoDB" id="117402at2"/>
<dbReference type="InterPro" id="IPR012336">
    <property type="entry name" value="Thioredoxin-like_fold"/>
</dbReference>
<evidence type="ECO:0000313" key="3">
    <source>
        <dbReference type="EMBL" id="KGM08604.1"/>
    </source>
</evidence>
<dbReference type="Pfam" id="PF13462">
    <property type="entry name" value="Thioredoxin_4"/>
    <property type="match status" value="1"/>
</dbReference>
<comment type="caution">
    <text evidence="3">The sequence shown here is derived from an EMBL/GenBank/DDBJ whole genome shotgun (WGS) entry which is preliminary data.</text>
</comment>
<protein>
    <submittedName>
        <fullName evidence="3">DSBA oxidoreductase</fullName>
    </submittedName>
</protein>
<feature type="transmembrane region" description="Helical" evidence="1">
    <location>
        <begin position="36"/>
        <end position="56"/>
    </location>
</feature>
<dbReference type="InterPro" id="IPR036249">
    <property type="entry name" value="Thioredoxin-like_sf"/>
</dbReference>
<name>A0A0A0BNG0_9CELL</name>
<reference evidence="3 4" key="1">
    <citation type="submission" date="2013-08" db="EMBL/GenBank/DDBJ databases">
        <title>Genome sequencing of Cellulomonas bogoriensis 69B4.</title>
        <authorList>
            <person name="Chen F."/>
            <person name="Li Y."/>
            <person name="Wang G."/>
        </authorList>
    </citation>
    <scope>NUCLEOTIDE SEQUENCE [LARGE SCALE GENOMIC DNA]</scope>
    <source>
        <strain evidence="3 4">69B4</strain>
    </source>
</reference>
<keyword evidence="1" id="KW-0812">Transmembrane</keyword>
<sequence>MTDPRPTKAQRRDEARLEAQRMRQAEERAAARRRTILIAGIVVAIGVLAVLVTVILGQGARTAMEDVDRPAGSTLAGGIPVGADGIAGAVDDYGDAVVVQVYSDYLCGACAAFKQERGAELDELRESGEIVLEVHPVSILDQPVTGSVYSTRSAAAAALVADESPEAFLAFNDALFDDRPQGPEGHSDERIAEIAQESGASAAVVQSIADGTYYEAAGGEGRFVPWVAAATEQASRDLARLATPTVVVDGQILDAETFDWRVDGSIAQAVAQARADR</sequence>
<keyword evidence="4" id="KW-1185">Reference proteome</keyword>
<gene>
    <name evidence="3" type="ORF">N869_09280</name>
</gene>
<feature type="domain" description="Thioredoxin-like fold" evidence="2">
    <location>
        <begin position="97"/>
        <end position="257"/>
    </location>
</feature>
<proteinExistence type="predicted"/>
<accession>A0A0A0BNG0</accession>
<evidence type="ECO:0000256" key="1">
    <source>
        <dbReference type="SAM" id="Phobius"/>
    </source>
</evidence>
<keyword evidence="1" id="KW-1133">Transmembrane helix</keyword>
<organism evidence="3 4">
    <name type="scientific">Cellulomonas bogoriensis 69B4 = DSM 16987</name>
    <dbReference type="NCBI Taxonomy" id="1386082"/>
    <lineage>
        <taxon>Bacteria</taxon>
        <taxon>Bacillati</taxon>
        <taxon>Actinomycetota</taxon>
        <taxon>Actinomycetes</taxon>
        <taxon>Micrococcales</taxon>
        <taxon>Cellulomonadaceae</taxon>
        <taxon>Cellulomonas</taxon>
    </lineage>
</organism>
<keyword evidence="1" id="KW-0472">Membrane</keyword>
<dbReference type="EMBL" id="AXCZ01000283">
    <property type="protein sequence ID" value="KGM08604.1"/>
    <property type="molecule type" value="Genomic_DNA"/>
</dbReference>
<dbReference type="Proteomes" id="UP000054314">
    <property type="component" value="Unassembled WGS sequence"/>
</dbReference>
<dbReference type="RefSeq" id="WP_035062823.1">
    <property type="nucleotide sequence ID" value="NZ_AXCZ01000283.1"/>
</dbReference>
<dbReference type="SUPFAM" id="SSF52833">
    <property type="entry name" value="Thioredoxin-like"/>
    <property type="match status" value="1"/>
</dbReference>